<evidence type="ECO:0000256" key="1">
    <source>
        <dbReference type="ARBA" id="ARBA00001977"/>
    </source>
</evidence>
<dbReference type="PANTHER" id="PTHR28028:SF1">
    <property type="entry name" value="60S RIBOSOMAL SUBUNIT ASSEMBLY_EXPORT PROTEIN LOC1"/>
    <property type="match status" value="1"/>
</dbReference>
<protein>
    <recommendedName>
        <fullName evidence="13">60S ribosomal subunit assembly/export protein LOC1</fullName>
    </recommendedName>
</protein>
<keyword evidence="9" id="KW-0539">Nucleus</keyword>
<dbReference type="GO" id="GO:0003729">
    <property type="term" value="F:mRNA binding"/>
    <property type="evidence" value="ECO:0007669"/>
    <property type="project" value="InterPro"/>
</dbReference>
<organism evidence="11 12">
    <name type="scientific">Verticillium longisporum</name>
    <name type="common">Verticillium dahliae var. longisporum</name>
    <dbReference type="NCBI Taxonomy" id="100787"/>
    <lineage>
        <taxon>Eukaryota</taxon>
        <taxon>Fungi</taxon>
        <taxon>Dikarya</taxon>
        <taxon>Ascomycota</taxon>
        <taxon>Pezizomycotina</taxon>
        <taxon>Sordariomycetes</taxon>
        <taxon>Hypocreomycetidae</taxon>
        <taxon>Glomerellales</taxon>
        <taxon>Plectosphaerellaceae</taxon>
        <taxon>Verticillium</taxon>
    </lineage>
</organism>
<sequence length="218" mass="24551">RATLLYCDRITPQPTKMAPSKTKTMKNKHAGGRGGQNKHQDRKPGPPDGIVRAKKTAGTPPSTKTIVQNKVARLLEKRKRDKNKKYTDEELGLPKLNMITPVGVEKPKGKKKGKIFVDDRESMSTILSIVQAEKEGQIESKMIKARQMEEIREARRLEEEKKVEERRAKLEDVKDGLRKKRKRSNKNTGADEDRVSELAAAGTRATKPKSKKRVSFAG</sequence>
<evidence type="ECO:0000256" key="5">
    <source>
        <dbReference type="ARBA" id="ARBA00022448"/>
    </source>
</evidence>
<dbReference type="GO" id="GO:0030687">
    <property type="term" value="C:preribosome, large subunit precursor"/>
    <property type="evidence" value="ECO:0007669"/>
    <property type="project" value="TreeGrafter"/>
</dbReference>
<evidence type="ECO:0000256" key="7">
    <source>
        <dbReference type="ARBA" id="ARBA00022816"/>
    </source>
</evidence>
<comment type="similarity">
    <text evidence="3">Belongs to the LOC1 family.</text>
</comment>
<dbReference type="GO" id="GO:0051028">
    <property type="term" value="P:mRNA transport"/>
    <property type="evidence" value="ECO:0007669"/>
    <property type="project" value="UniProtKB-KW"/>
</dbReference>
<evidence type="ECO:0000256" key="4">
    <source>
        <dbReference type="ARBA" id="ARBA00011339"/>
    </source>
</evidence>
<reference evidence="12" key="1">
    <citation type="submission" date="2015-05" db="EMBL/GenBank/DDBJ databases">
        <authorList>
            <person name="Fogelqvist Johan"/>
        </authorList>
    </citation>
    <scope>NUCLEOTIDE SEQUENCE [LARGE SCALE GENOMIC DNA]</scope>
</reference>
<evidence type="ECO:0000313" key="12">
    <source>
        <dbReference type="Proteomes" id="UP000045706"/>
    </source>
</evidence>
<dbReference type="PANTHER" id="PTHR28028">
    <property type="entry name" value="60S RIBOSOMAL SUBUNIT ASSEMBLY/EXPORT PROTEIN LOC1"/>
    <property type="match status" value="1"/>
</dbReference>
<feature type="non-terminal residue" evidence="11">
    <location>
        <position position="1"/>
    </location>
</feature>
<name>A0A0G4KG85_VERLO</name>
<keyword evidence="5" id="KW-0813">Transport</keyword>
<dbReference type="InterPro" id="IPR037650">
    <property type="entry name" value="Loc1"/>
</dbReference>
<accession>A0A0G4KG85</accession>
<evidence type="ECO:0000256" key="6">
    <source>
        <dbReference type="ARBA" id="ARBA00022517"/>
    </source>
</evidence>
<keyword evidence="7" id="KW-0509">mRNA transport</keyword>
<gene>
    <name evidence="11" type="ORF">BN1723_008523</name>
</gene>
<comment type="function">
    <text evidence="1">Required for efficient assembly and nuclear export of the 60S ribosomal subunit.</text>
</comment>
<dbReference type="Proteomes" id="UP000045706">
    <property type="component" value="Unassembled WGS sequence"/>
</dbReference>
<evidence type="ECO:0008006" key="13">
    <source>
        <dbReference type="Google" id="ProtNLM"/>
    </source>
</evidence>
<keyword evidence="8" id="KW-0175">Coiled coil</keyword>
<dbReference type="GO" id="GO:0008298">
    <property type="term" value="P:intracellular mRNA localization"/>
    <property type="evidence" value="ECO:0007669"/>
    <property type="project" value="TreeGrafter"/>
</dbReference>
<proteinExistence type="inferred from homology"/>
<evidence type="ECO:0000256" key="2">
    <source>
        <dbReference type="ARBA" id="ARBA00004604"/>
    </source>
</evidence>
<feature type="region of interest" description="Disordered" evidence="10">
    <location>
        <begin position="1"/>
        <end position="64"/>
    </location>
</feature>
<evidence type="ECO:0000313" key="11">
    <source>
        <dbReference type="EMBL" id="CRJ92705.1"/>
    </source>
</evidence>
<dbReference type="AlphaFoldDB" id="A0A0G4KG85"/>
<comment type="subunit">
    <text evidence="4">Component of the 66S pre-ribosomal particle.</text>
</comment>
<feature type="compositionally biased region" description="Basic residues" evidence="10">
    <location>
        <begin position="206"/>
        <end position="218"/>
    </location>
</feature>
<feature type="region of interest" description="Disordered" evidence="10">
    <location>
        <begin position="172"/>
        <end position="218"/>
    </location>
</feature>
<evidence type="ECO:0000256" key="9">
    <source>
        <dbReference type="ARBA" id="ARBA00023242"/>
    </source>
</evidence>
<comment type="subcellular location">
    <subcellularLocation>
        <location evidence="2">Nucleus</location>
        <location evidence="2">Nucleolus</location>
    </subcellularLocation>
</comment>
<keyword evidence="6" id="KW-0690">Ribosome biogenesis</keyword>
<evidence type="ECO:0000256" key="8">
    <source>
        <dbReference type="ARBA" id="ARBA00023054"/>
    </source>
</evidence>
<evidence type="ECO:0000256" key="10">
    <source>
        <dbReference type="SAM" id="MobiDB-lite"/>
    </source>
</evidence>
<dbReference type="GO" id="GO:0042273">
    <property type="term" value="P:ribosomal large subunit biogenesis"/>
    <property type="evidence" value="ECO:0007669"/>
    <property type="project" value="InterPro"/>
</dbReference>
<dbReference type="EMBL" id="CVQI01000225">
    <property type="protein sequence ID" value="CRJ92705.1"/>
    <property type="molecule type" value="Genomic_DNA"/>
</dbReference>
<evidence type="ECO:0000256" key="3">
    <source>
        <dbReference type="ARBA" id="ARBA00008132"/>
    </source>
</evidence>
<dbReference type="GO" id="GO:0005730">
    <property type="term" value="C:nucleolus"/>
    <property type="evidence" value="ECO:0007669"/>
    <property type="project" value="UniProtKB-SubCell"/>
</dbReference>